<dbReference type="SUPFAM" id="SSF51182">
    <property type="entry name" value="RmlC-like cupins"/>
    <property type="match status" value="1"/>
</dbReference>
<dbReference type="PANTHER" id="PTHR46797:SF19">
    <property type="entry name" value="BLL2473 PROTEIN"/>
    <property type="match status" value="1"/>
</dbReference>
<keyword evidence="4" id="KW-1185">Reference proteome</keyword>
<dbReference type="InterPro" id="IPR001387">
    <property type="entry name" value="Cro/C1-type_HTH"/>
</dbReference>
<dbReference type="GO" id="GO:0003700">
    <property type="term" value="F:DNA-binding transcription factor activity"/>
    <property type="evidence" value="ECO:0007669"/>
    <property type="project" value="TreeGrafter"/>
</dbReference>
<protein>
    <submittedName>
        <fullName evidence="3">Cupin domain-containing protein</fullName>
    </submittedName>
</protein>
<gene>
    <name evidence="3" type="ORF">DKB62_11280</name>
</gene>
<dbReference type="InterPro" id="IPR013096">
    <property type="entry name" value="Cupin_2"/>
</dbReference>
<dbReference type="SMART" id="SM00530">
    <property type="entry name" value="HTH_XRE"/>
    <property type="match status" value="1"/>
</dbReference>
<reference evidence="3 4" key="1">
    <citation type="submission" date="2018-05" db="EMBL/GenBank/DDBJ databases">
        <title>Complete genome sequence of Megasphaera sp. AJH120T, isolated from the ceca of a chicken.</title>
        <authorList>
            <person name="Maki J."/>
            <person name="Looft T."/>
        </authorList>
    </citation>
    <scope>NUCLEOTIDE SEQUENCE [LARGE SCALE GENOMIC DNA]</scope>
    <source>
        <strain evidence="3 4">AJH120</strain>
    </source>
</reference>
<dbReference type="Pfam" id="PF07883">
    <property type="entry name" value="Cupin_2"/>
    <property type="match status" value="1"/>
</dbReference>
<dbReference type="InterPro" id="IPR011051">
    <property type="entry name" value="RmlC_Cupin_sf"/>
</dbReference>
<dbReference type="AlphaFoldDB" id="A0A346B1V0"/>
<dbReference type="InterPro" id="IPR050807">
    <property type="entry name" value="TransReg_Diox_bact_type"/>
</dbReference>
<dbReference type="Pfam" id="PF01381">
    <property type="entry name" value="HTH_3"/>
    <property type="match status" value="1"/>
</dbReference>
<keyword evidence="1" id="KW-0238">DNA-binding</keyword>
<dbReference type="PROSITE" id="PS50943">
    <property type="entry name" value="HTH_CROC1"/>
    <property type="match status" value="1"/>
</dbReference>
<dbReference type="SUPFAM" id="SSF47413">
    <property type="entry name" value="lambda repressor-like DNA-binding domains"/>
    <property type="match status" value="1"/>
</dbReference>
<dbReference type="RefSeq" id="WP_107196739.1">
    <property type="nucleotide sequence ID" value="NZ_CP029462.1"/>
</dbReference>
<dbReference type="CDD" id="cd02209">
    <property type="entry name" value="cupin_XRE_C"/>
    <property type="match status" value="1"/>
</dbReference>
<evidence type="ECO:0000313" key="3">
    <source>
        <dbReference type="EMBL" id="AXL22093.1"/>
    </source>
</evidence>
<dbReference type="Proteomes" id="UP000254337">
    <property type="component" value="Chromosome"/>
</dbReference>
<sequence>MDLSLQLGQKIKSYRLARGLTIKELAEASQITSSMLSQIERGQASPSLNTIRLLSIALDEPLYRFFLDSPDIQSDVVRKENRRQLIDQGIHYEVLTPDMNGTIEMMQLTLPPKAKSCQEPLAHKGEEVALVQSGTVELTLDFETCVLYAGDSVRIKSETKHTWQNVGEEPAVVIFAVSPPSF</sequence>
<feature type="domain" description="HTH cro/C1-type" evidence="2">
    <location>
        <begin position="11"/>
        <end position="65"/>
    </location>
</feature>
<dbReference type="EMBL" id="CP029462">
    <property type="protein sequence ID" value="AXL22093.1"/>
    <property type="molecule type" value="Genomic_DNA"/>
</dbReference>
<dbReference type="KEGG" id="meg:DKB62_11280"/>
<dbReference type="CDD" id="cd00093">
    <property type="entry name" value="HTH_XRE"/>
    <property type="match status" value="1"/>
</dbReference>
<dbReference type="OrthoDB" id="9814553at2"/>
<organism evidence="3 4">
    <name type="scientific">Megasphaera stantonii</name>
    <dbReference type="NCBI Taxonomy" id="2144175"/>
    <lineage>
        <taxon>Bacteria</taxon>
        <taxon>Bacillati</taxon>
        <taxon>Bacillota</taxon>
        <taxon>Negativicutes</taxon>
        <taxon>Veillonellales</taxon>
        <taxon>Veillonellaceae</taxon>
        <taxon>Megasphaera</taxon>
    </lineage>
</organism>
<dbReference type="GO" id="GO:0005829">
    <property type="term" value="C:cytosol"/>
    <property type="evidence" value="ECO:0007669"/>
    <property type="project" value="TreeGrafter"/>
</dbReference>
<evidence type="ECO:0000256" key="1">
    <source>
        <dbReference type="ARBA" id="ARBA00023125"/>
    </source>
</evidence>
<dbReference type="InterPro" id="IPR014710">
    <property type="entry name" value="RmlC-like_jellyroll"/>
</dbReference>
<dbReference type="Gene3D" id="1.10.260.40">
    <property type="entry name" value="lambda repressor-like DNA-binding domains"/>
    <property type="match status" value="1"/>
</dbReference>
<dbReference type="GO" id="GO:0003677">
    <property type="term" value="F:DNA binding"/>
    <property type="evidence" value="ECO:0007669"/>
    <property type="project" value="UniProtKB-KW"/>
</dbReference>
<dbReference type="PANTHER" id="PTHR46797">
    <property type="entry name" value="HTH-TYPE TRANSCRIPTIONAL REGULATOR"/>
    <property type="match status" value="1"/>
</dbReference>
<dbReference type="Gene3D" id="2.60.120.10">
    <property type="entry name" value="Jelly Rolls"/>
    <property type="match status" value="1"/>
</dbReference>
<evidence type="ECO:0000259" key="2">
    <source>
        <dbReference type="PROSITE" id="PS50943"/>
    </source>
</evidence>
<dbReference type="InterPro" id="IPR010982">
    <property type="entry name" value="Lambda_DNA-bd_dom_sf"/>
</dbReference>
<name>A0A346B1V0_9FIRM</name>
<accession>A0A346B1V0</accession>
<evidence type="ECO:0000313" key="4">
    <source>
        <dbReference type="Proteomes" id="UP000254337"/>
    </source>
</evidence>
<proteinExistence type="predicted"/>